<dbReference type="InterPro" id="IPR006904">
    <property type="entry name" value="DUF716"/>
</dbReference>
<feature type="region of interest" description="Disordered" evidence="6">
    <location>
        <begin position="1"/>
        <end position="20"/>
    </location>
</feature>
<name>A0A2V0P5H0_9CHLO</name>
<feature type="transmembrane region" description="Helical" evidence="7">
    <location>
        <begin position="30"/>
        <end position="52"/>
    </location>
</feature>
<proteinExistence type="inferred from homology"/>
<dbReference type="Pfam" id="PF04819">
    <property type="entry name" value="DUF716"/>
    <property type="match status" value="1"/>
</dbReference>
<feature type="compositionally biased region" description="Pro residues" evidence="6">
    <location>
        <begin position="1"/>
        <end position="11"/>
    </location>
</feature>
<dbReference type="Proteomes" id="UP000247498">
    <property type="component" value="Unassembled WGS sequence"/>
</dbReference>
<sequence>MPGMGPAPPGPSSHNATSDSGSAPALAGSYVGHALAGGVFMTWGIYVCYAVVVKYLNSSSYGGNGARKRAGAAARSGKGAGPQPPPFSGLPWYPMAAGPGRCLEPAFKAFMGVAAACVELRFSAACNVPEAYRWAPCWPLYTPDGRFEITHMNNWQHALMYGVLALSGFVDLAALRWELPAGTEQAGLVLGFLCATLMMGLHGKHHPMDQEVHFLLMLSMAAVTATAAAEALLPRSFPLAAARPLLLLLVGSWFVEIGRILFLGLPAWPIDDHAAKHMVPAVYVLHILVIAAAFLAFFLVLSCAHARGLLAARWATPADALATARGRGGGGGGAAGGWEAVAAWDEEEDGFGGGGGGGDGDGGAVVELELAGPGGFGAKRGAGAVAQWPRGGGGRADGGEALEAGALLSPERDQRWAWGVGQERGGDV</sequence>
<evidence type="ECO:0000256" key="4">
    <source>
        <dbReference type="ARBA" id="ARBA00022989"/>
    </source>
</evidence>
<feature type="transmembrane region" description="Helical" evidence="7">
    <location>
        <begin position="185"/>
        <end position="202"/>
    </location>
</feature>
<dbReference type="AlphaFoldDB" id="A0A2V0P5H0"/>
<accession>A0A2V0P5H0</accession>
<dbReference type="PANTHER" id="PTHR16007:SF15">
    <property type="entry name" value="TRANSMEMBRANE PROTEIN 45B"/>
    <property type="match status" value="1"/>
</dbReference>
<dbReference type="InterPro" id="IPR042127">
    <property type="entry name" value="TMEM45"/>
</dbReference>
<feature type="transmembrane region" description="Helical" evidence="7">
    <location>
        <begin position="214"/>
        <end position="233"/>
    </location>
</feature>
<comment type="subcellular location">
    <subcellularLocation>
        <location evidence="1">Membrane</location>
        <topology evidence="1">Multi-pass membrane protein</topology>
    </subcellularLocation>
</comment>
<dbReference type="GO" id="GO:0016020">
    <property type="term" value="C:membrane"/>
    <property type="evidence" value="ECO:0007669"/>
    <property type="project" value="UniProtKB-SubCell"/>
</dbReference>
<dbReference type="OrthoDB" id="551896at2759"/>
<keyword evidence="9" id="KW-1185">Reference proteome</keyword>
<evidence type="ECO:0000256" key="1">
    <source>
        <dbReference type="ARBA" id="ARBA00004141"/>
    </source>
</evidence>
<dbReference type="InParanoid" id="A0A2V0P5H0"/>
<feature type="region of interest" description="Disordered" evidence="6">
    <location>
        <begin position="406"/>
        <end position="428"/>
    </location>
</feature>
<feature type="transmembrane region" description="Helical" evidence="7">
    <location>
        <begin position="280"/>
        <end position="301"/>
    </location>
</feature>
<keyword evidence="4 7" id="KW-1133">Transmembrane helix</keyword>
<keyword evidence="3 7" id="KW-0812">Transmembrane</keyword>
<gene>
    <name evidence="8" type="ORF">Rsub_07159</name>
</gene>
<evidence type="ECO:0000256" key="6">
    <source>
        <dbReference type="SAM" id="MobiDB-lite"/>
    </source>
</evidence>
<dbReference type="STRING" id="307507.A0A2V0P5H0"/>
<reference evidence="8 9" key="1">
    <citation type="journal article" date="2018" name="Sci. Rep.">
        <title>Raphidocelis subcapitata (=Pseudokirchneriella subcapitata) provides an insight into genome evolution and environmental adaptations in the Sphaeropleales.</title>
        <authorList>
            <person name="Suzuki S."/>
            <person name="Yamaguchi H."/>
            <person name="Nakajima N."/>
            <person name="Kawachi M."/>
        </authorList>
    </citation>
    <scope>NUCLEOTIDE SEQUENCE [LARGE SCALE GENOMIC DNA]</scope>
    <source>
        <strain evidence="8 9">NIES-35</strain>
    </source>
</reference>
<evidence type="ECO:0000256" key="3">
    <source>
        <dbReference type="ARBA" id="ARBA00022692"/>
    </source>
</evidence>
<evidence type="ECO:0000256" key="7">
    <source>
        <dbReference type="SAM" id="Phobius"/>
    </source>
</evidence>
<comment type="caution">
    <text evidence="8">The sequence shown here is derived from an EMBL/GenBank/DDBJ whole genome shotgun (WGS) entry which is preliminary data.</text>
</comment>
<comment type="similarity">
    <text evidence="2">Belongs to the TMEM45 family.</text>
</comment>
<keyword evidence="5 7" id="KW-0472">Membrane</keyword>
<feature type="transmembrane region" description="Helical" evidence="7">
    <location>
        <begin position="245"/>
        <end position="268"/>
    </location>
</feature>
<organism evidence="8 9">
    <name type="scientific">Raphidocelis subcapitata</name>
    <dbReference type="NCBI Taxonomy" id="307507"/>
    <lineage>
        <taxon>Eukaryota</taxon>
        <taxon>Viridiplantae</taxon>
        <taxon>Chlorophyta</taxon>
        <taxon>core chlorophytes</taxon>
        <taxon>Chlorophyceae</taxon>
        <taxon>CS clade</taxon>
        <taxon>Sphaeropleales</taxon>
        <taxon>Selenastraceae</taxon>
        <taxon>Raphidocelis</taxon>
    </lineage>
</organism>
<evidence type="ECO:0000256" key="5">
    <source>
        <dbReference type="ARBA" id="ARBA00023136"/>
    </source>
</evidence>
<dbReference type="PANTHER" id="PTHR16007">
    <property type="entry name" value="EPIDIDYMAL MEMBRANE PROTEIN E9-RELATED"/>
    <property type="match status" value="1"/>
</dbReference>
<dbReference type="EMBL" id="BDRX01000048">
    <property type="protein sequence ID" value="GBF94172.1"/>
    <property type="molecule type" value="Genomic_DNA"/>
</dbReference>
<evidence type="ECO:0000256" key="2">
    <source>
        <dbReference type="ARBA" id="ARBA00006948"/>
    </source>
</evidence>
<evidence type="ECO:0000313" key="9">
    <source>
        <dbReference type="Proteomes" id="UP000247498"/>
    </source>
</evidence>
<protein>
    <submittedName>
        <fullName evidence="8">Uncharacterized protein</fullName>
    </submittedName>
</protein>
<dbReference type="FunCoup" id="A0A2V0P5H0">
    <property type="interactions" value="21"/>
</dbReference>
<evidence type="ECO:0000313" key="8">
    <source>
        <dbReference type="EMBL" id="GBF94172.1"/>
    </source>
</evidence>